<keyword evidence="5" id="KW-1185">Reference proteome</keyword>
<dbReference type="Pfam" id="PF19029">
    <property type="entry name" value="DUF883_C"/>
    <property type="match status" value="1"/>
</dbReference>
<evidence type="ECO:0000313" key="5">
    <source>
        <dbReference type="Proteomes" id="UP000706333"/>
    </source>
</evidence>
<organism evidence="4 5">
    <name type="scientific">Rhodobaculum claviforme</name>
    <dbReference type="NCBI Taxonomy" id="1549854"/>
    <lineage>
        <taxon>Bacteria</taxon>
        <taxon>Pseudomonadati</taxon>
        <taxon>Pseudomonadota</taxon>
        <taxon>Alphaproteobacteria</taxon>
        <taxon>Rhodobacterales</taxon>
        <taxon>Paracoccaceae</taxon>
        <taxon>Rhodobaculum</taxon>
    </lineage>
</organism>
<keyword evidence="2" id="KW-0812">Transmembrane</keyword>
<comment type="caution">
    <text evidence="4">The sequence shown here is derived from an EMBL/GenBank/DDBJ whole genome shotgun (WGS) entry which is preliminary data.</text>
</comment>
<protein>
    <recommendedName>
        <fullName evidence="3">DUF883 domain-containing protein</fullName>
    </recommendedName>
</protein>
<evidence type="ECO:0000313" key="4">
    <source>
        <dbReference type="EMBL" id="MBK5927305.1"/>
    </source>
</evidence>
<gene>
    <name evidence="4" type="ORF">CCR87_08175</name>
</gene>
<feature type="transmembrane region" description="Helical" evidence="2">
    <location>
        <begin position="95"/>
        <end position="113"/>
    </location>
</feature>
<dbReference type="InterPro" id="IPR043605">
    <property type="entry name" value="DUF883_C"/>
</dbReference>
<accession>A0A934TJH8</accession>
<dbReference type="Proteomes" id="UP000706333">
    <property type="component" value="Unassembled WGS sequence"/>
</dbReference>
<evidence type="ECO:0000259" key="3">
    <source>
        <dbReference type="Pfam" id="PF19029"/>
    </source>
</evidence>
<dbReference type="RefSeq" id="WP_201157068.1">
    <property type="nucleotide sequence ID" value="NZ_NHSD01000229.1"/>
</dbReference>
<reference evidence="4" key="1">
    <citation type="submission" date="2017-05" db="EMBL/GenBank/DDBJ databases">
        <authorList>
            <person name="Imhoff J.F."/>
            <person name="Rahn T."/>
            <person name="Kuenzel S."/>
            <person name="Neulinger S.C."/>
        </authorList>
    </citation>
    <scope>NUCLEOTIDE SEQUENCE</scope>
    <source>
        <strain evidence="4">LMG 28126</strain>
    </source>
</reference>
<evidence type="ECO:0000256" key="1">
    <source>
        <dbReference type="SAM" id="MobiDB-lite"/>
    </source>
</evidence>
<evidence type="ECO:0000256" key="2">
    <source>
        <dbReference type="SAM" id="Phobius"/>
    </source>
</evidence>
<proteinExistence type="predicted"/>
<feature type="domain" description="DUF883" evidence="3">
    <location>
        <begin position="86"/>
        <end position="115"/>
    </location>
</feature>
<feature type="region of interest" description="Disordered" evidence="1">
    <location>
        <begin position="49"/>
        <end position="69"/>
    </location>
</feature>
<keyword evidence="2" id="KW-1133">Transmembrane helix</keyword>
<dbReference type="AlphaFoldDB" id="A0A934TJH8"/>
<name>A0A934TJH8_9RHOB</name>
<feature type="region of interest" description="Disordered" evidence="1">
    <location>
        <begin position="1"/>
        <end position="20"/>
    </location>
</feature>
<dbReference type="EMBL" id="NHSD01000229">
    <property type="protein sequence ID" value="MBK5927305.1"/>
    <property type="molecule type" value="Genomic_DNA"/>
</dbReference>
<sequence>MAANSDSSRKARDSSDPEVTVDHLAQQVAALRDDLAAIGETLKALGLSGGHKAAAHAREHAEGARAAGEAQIEEMRRRLDTVLSEADSAARKNPATAMGLAAGVGFLVGLFLSRR</sequence>
<reference evidence="4" key="2">
    <citation type="journal article" date="2020" name="Microorganisms">
        <title>Osmotic Adaptation and Compatible Solute Biosynthesis of Phototrophic Bacteria as Revealed from Genome Analyses.</title>
        <authorList>
            <person name="Imhoff J.F."/>
            <person name="Rahn T."/>
            <person name="Kunzel S."/>
            <person name="Keller A."/>
            <person name="Neulinger S.C."/>
        </authorList>
    </citation>
    <scope>NUCLEOTIDE SEQUENCE</scope>
    <source>
        <strain evidence="4">LMG 28126</strain>
    </source>
</reference>
<keyword evidence="2" id="KW-0472">Membrane</keyword>